<accession>A0A7G9YSE4</accession>
<evidence type="ECO:0008006" key="2">
    <source>
        <dbReference type="Google" id="ProtNLM"/>
    </source>
</evidence>
<protein>
    <recommendedName>
        <fullName evidence="2">PAC2 family protein</fullName>
    </recommendedName>
</protein>
<dbReference type="EMBL" id="MT631456">
    <property type="protein sequence ID" value="QNO50928.1"/>
    <property type="molecule type" value="Genomic_DNA"/>
</dbReference>
<dbReference type="Gene3D" id="3.40.50.10900">
    <property type="entry name" value="PAC-like subunit"/>
    <property type="match status" value="1"/>
</dbReference>
<sequence>MRTSKAGEEVGRGFEIGEFTVCWDVDEEEFKERIRNYENILIAGFPPMGNIIPYHIKEFLKDSEKILSLYSYDFPPIVEAREDEFEIPHDEVWFSEEKRLFCYVGKYPEVEYIPKAVYKQAECVAKLSKELGVKELYTVGVILPLQEPFKQVKEEIEAYVGFFEGSKKEIPEGIKRMTRKNIGRLSIIRKTGLLPGFASKLGIASYSVLGVGEYPEDLRACAGALRAFKRLSSLDIETAKTEEMLKESAEAVEKRIEKQRQRARAAYRGEGVGAEPSDALHYMYG</sequence>
<dbReference type="PANTHER" id="PTHR35610">
    <property type="entry name" value="3-ISOPROPYLMALATE DEHYDRATASE-RELATED"/>
    <property type="match status" value="1"/>
</dbReference>
<dbReference type="SUPFAM" id="SSF159659">
    <property type="entry name" value="Cgl1923-like"/>
    <property type="match status" value="1"/>
</dbReference>
<proteinExistence type="predicted"/>
<dbReference type="Pfam" id="PF09754">
    <property type="entry name" value="PAC2"/>
    <property type="match status" value="1"/>
</dbReference>
<reference evidence="1" key="1">
    <citation type="submission" date="2020-06" db="EMBL/GenBank/DDBJ databases">
        <title>Unique genomic features of the anaerobic methanotrophic archaea.</title>
        <authorList>
            <person name="Chadwick G.L."/>
            <person name="Skennerton C.T."/>
            <person name="Laso-Perez R."/>
            <person name="Leu A.O."/>
            <person name="Speth D.R."/>
            <person name="Yu H."/>
            <person name="Morgan-Lang C."/>
            <person name="Hatzenpichler R."/>
            <person name="Goudeau D."/>
            <person name="Malmstrom R."/>
            <person name="Brazelton W.J."/>
            <person name="Woyke T."/>
            <person name="Hallam S.J."/>
            <person name="Tyson G.W."/>
            <person name="Wegener G."/>
            <person name="Boetius A."/>
            <person name="Orphan V."/>
        </authorList>
    </citation>
    <scope>NUCLEOTIDE SEQUENCE</scope>
</reference>
<organism evidence="1">
    <name type="scientific">Candidatus Methanophagaceae archaeon ANME-1 ERB6</name>
    <dbReference type="NCBI Taxonomy" id="2759912"/>
    <lineage>
        <taxon>Archaea</taxon>
        <taxon>Methanobacteriati</taxon>
        <taxon>Methanobacteriota</taxon>
        <taxon>Stenosarchaea group</taxon>
        <taxon>Methanomicrobia</taxon>
        <taxon>Candidatus Methanophagales</taxon>
        <taxon>Candidatus Methanophagaceae</taxon>
    </lineage>
</organism>
<dbReference type="InterPro" id="IPR019151">
    <property type="entry name" value="Proteasome_assmbl_chaperone_2"/>
</dbReference>
<evidence type="ECO:0000313" key="1">
    <source>
        <dbReference type="EMBL" id="QNO50928.1"/>
    </source>
</evidence>
<gene>
    <name evidence="1" type="ORF">BBGANOMO_00002</name>
</gene>
<dbReference type="InterPro" id="IPR038389">
    <property type="entry name" value="PSMG2_sf"/>
</dbReference>
<dbReference type="AlphaFoldDB" id="A0A7G9YSE4"/>
<name>A0A7G9YSE4_9EURY</name>